<organism evidence="8 9">
    <name type="scientific">Mycobacterium pinniadriaticum</name>
    <dbReference type="NCBI Taxonomy" id="2994102"/>
    <lineage>
        <taxon>Bacteria</taxon>
        <taxon>Bacillati</taxon>
        <taxon>Actinomycetota</taxon>
        <taxon>Actinomycetes</taxon>
        <taxon>Mycobacteriales</taxon>
        <taxon>Mycobacteriaceae</taxon>
        <taxon>Mycobacterium</taxon>
    </lineage>
</organism>
<evidence type="ECO:0000256" key="2">
    <source>
        <dbReference type="ARBA" id="ARBA00005297"/>
    </source>
</evidence>
<evidence type="ECO:0000256" key="6">
    <source>
        <dbReference type="SAM" id="MobiDB-lite"/>
    </source>
</evidence>
<evidence type="ECO:0000256" key="5">
    <source>
        <dbReference type="ARBA" id="ARBA00041564"/>
    </source>
</evidence>
<dbReference type="Pfam" id="PF00425">
    <property type="entry name" value="Chorismate_bind"/>
    <property type="match status" value="1"/>
</dbReference>
<dbReference type="NCBIfam" id="TIGR00543">
    <property type="entry name" value="isochor_syn"/>
    <property type="match status" value="1"/>
</dbReference>
<name>A0ABT3SMP5_9MYCO</name>
<reference evidence="8 9" key="1">
    <citation type="submission" date="2022-11" db="EMBL/GenBank/DDBJ databases">
        <title>Mycobacterium sp. nov.</title>
        <authorList>
            <person name="Papic B."/>
            <person name="Spicic S."/>
            <person name="Duvnjak S."/>
        </authorList>
    </citation>
    <scope>NUCLEOTIDE SEQUENCE [LARGE SCALE GENOMIC DNA]</scope>
    <source>
        <strain evidence="8 9">CVI_P4</strain>
    </source>
</reference>
<evidence type="ECO:0000256" key="3">
    <source>
        <dbReference type="ARBA" id="ARBA00012824"/>
    </source>
</evidence>
<comment type="caution">
    <text evidence="8">The sequence shown here is derived from an EMBL/GenBank/DDBJ whole genome shotgun (WGS) entry which is preliminary data.</text>
</comment>
<dbReference type="InterPro" id="IPR015890">
    <property type="entry name" value="Chorismate_C"/>
</dbReference>
<feature type="domain" description="Chorismate-utilising enzyme C-terminal" evidence="7">
    <location>
        <begin position="90"/>
        <end position="353"/>
    </location>
</feature>
<comment type="similarity">
    <text evidence="2">Belongs to the isochorismate synthase family.</text>
</comment>
<dbReference type="EC" id="5.4.4.2" evidence="3"/>
<protein>
    <recommendedName>
        <fullName evidence="3">isochorismate synthase</fullName>
        <ecNumber evidence="3">5.4.4.2</ecNumber>
    </recommendedName>
    <alternativeName>
        <fullName evidence="5">Isochorismate mutase</fullName>
    </alternativeName>
</protein>
<dbReference type="InterPro" id="IPR005801">
    <property type="entry name" value="ADC_synthase"/>
</dbReference>
<evidence type="ECO:0000313" key="8">
    <source>
        <dbReference type="EMBL" id="MCX2940806.1"/>
    </source>
</evidence>
<comment type="catalytic activity">
    <reaction evidence="1">
        <text>chorismate = isochorismate</text>
        <dbReference type="Rhea" id="RHEA:18985"/>
        <dbReference type="ChEBI" id="CHEBI:29748"/>
        <dbReference type="ChEBI" id="CHEBI:29780"/>
        <dbReference type="EC" id="5.4.4.2"/>
    </reaction>
</comment>
<keyword evidence="4 8" id="KW-0413">Isomerase</keyword>
<accession>A0ABT3SMP5</accession>
<dbReference type="GO" id="GO:0008909">
    <property type="term" value="F:isochorismate synthase activity"/>
    <property type="evidence" value="ECO:0007669"/>
    <property type="project" value="UniProtKB-EC"/>
</dbReference>
<dbReference type="SUPFAM" id="SSF56322">
    <property type="entry name" value="ADC synthase"/>
    <property type="match status" value="1"/>
</dbReference>
<dbReference type="Gene3D" id="3.60.120.10">
    <property type="entry name" value="Anthranilate synthase"/>
    <property type="match status" value="1"/>
</dbReference>
<dbReference type="EMBL" id="JAPJDO010000048">
    <property type="protein sequence ID" value="MCX2940806.1"/>
    <property type="molecule type" value="Genomic_DNA"/>
</dbReference>
<dbReference type="RefSeq" id="WP_266000667.1">
    <property type="nucleotide sequence ID" value="NZ_JAPJDN010000048.1"/>
</dbReference>
<feature type="region of interest" description="Disordered" evidence="6">
    <location>
        <begin position="183"/>
        <end position="209"/>
    </location>
</feature>
<dbReference type="PANTHER" id="PTHR42839">
    <property type="entry name" value="ISOCHORISMATE SYNTHASE ENTC"/>
    <property type="match status" value="1"/>
</dbReference>
<evidence type="ECO:0000313" key="9">
    <source>
        <dbReference type="Proteomes" id="UP001300745"/>
    </source>
</evidence>
<dbReference type="PANTHER" id="PTHR42839:SF2">
    <property type="entry name" value="ISOCHORISMATE SYNTHASE ENTC"/>
    <property type="match status" value="1"/>
</dbReference>
<keyword evidence="9" id="KW-1185">Reference proteome</keyword>
<evidence type="ECO:0000259" key="7">
    <source>
        <dbReference type="Pfam" id="PF00425"/>
    </source>
</evidence>
<dbReference type="InterPro" id="IPR004561">
    <property type="entry name" value="IsoChor_synthase"/>
</dbReference>
<gene>
    <name evidence="8" type="ORF">ORI27_29360</name>
</gene>
<sequence>MMAQPSFVLSGPAGTVVGDGIQTGYDDVDAAAAALAAGTADVVVGALPFDVRSKAALLTPRSVTFSDALPAWPTTALPAVRIAATLPSPDAHRARIHTVLERLTDPESSLQKVVLARALRLVADGPLDGREILRRLVTQDAEATAYLADLSPAGGRYLGTALVGASPELLVARSGDRVSCQPFAGSAPRSADPQTDAANGAALADSGKNRHEHQLVVDTMRALLEPMCTDLDVAARPQLSRTAALWHLSTPIRGRLRDTSTTAIDLALALHPTPAVGGVPTQDAADLIAHVEGDRGFYAGAVGWCDAHGDGRWVVAIRGAQLSADRLGALAQAGGGIVAESDPDDEVSETTTKFKTILSALGVQQ</sequence>
<evidence type="ECO:0000256" key="4">
    <source>
        <dbReference type="ARBA" id="ARBA00023235"/>
    </source>
</evidence>
<evidence type="ECO:0000256" key="1">
    <source>
        <dbReference type="ARBA" id="ARBA00000799"/>
    </source>
</evidence>
<proteinExistence type="inferred from homology"/>
<dbReference type="Proteomes" id="UP001300745">
    <property type="component" value="Unassembled WGS sequence"/>
</dbReference>